<dbReference type="Gene3D" id="1.10.10.10">
    <property type="entry name" value="Winged helix-like DNA-binding domain superfamily/Winged helix DNA-binding domain"/>
    <property type="match status" value="1"/>
</dbReference>
<evidence type="ECO:0000259" key="1">
    <source>
        <dbReference type="Pfam" id="PF13358"/>
    </source>
</evidence>
<dbReference type="PANTHER" id="PTHR23022:SF135">
    <property type="entry name" value="SI:DKEY-77F5.3"/>
    <property type="match status" value="1"/>
</dbReference>
<feature type="domain" description="Tc1-like transposase DDE" evidence="1">
    <location>
        <begin position="140"/>
        <end position="291"/>
    </location>
</feature>
<proteinExistence type="predicted"/>
<dbReference type="AlphaFoldDB" id="A0AAJ8MIB2"/>
<dbReference type="Proteomes" id="UP000078595">
    <property type="component" value="Chromosome 7"/>
</dbReference>
<dbReference type="Pfam" id="PF13384">
    <property type="entry name" value="HTH_23"/>
    <property type="match status" value="1"/>
</dbReference>
<organism evidence="2 3">
    <name type="scientific">Kwoniella dejecticola CBS 10117</name>
    <dbReference type="NCBI Taxonomy" id="1296121"/>
    <lineage>
        <taxon>Eukaryota</taxon>
        <taxon>Fungi</taxon>
        <taxon>Dikarya</taxon>
        <taxon>Basidiomycota</taxon>
        <taxon>Agaricomycotina</taxon>
        <taxon>Tremellomycetes</taxon>
        <taxon>Tremellales</taxon>
        <taxon>Cryptococcaceae</taxon>
        <taxon>Kwoniella</taxon>
    </lineage>
</organism>
<sequence>MVRTTPRTPTKRGAVIGLHASGLSKSAIAKQLGWPRSTVRDVIQRHLETGSCYDRARSGRPRKTSDRDERLIVRDMYNNHWEPWQFFVERHQLAESTLRGIAMRHGFFKRAARRKVVISKANKAKRQEWARENVGQDWTRVLFTDEASFEAGGLRDRRSPVLRRVGEEYALRNIQPVFRSGHFSVMAWGCIGINRKFPLHFFEPGKIKSARYIDEILKGKLKSYVRRFKGSSNATILVVEDNAPIHNSGVTTLARAKLGIRRLSHPPSSPDLNPIEWMWRAVKRRLGFMPRASNLEMLKEQIREAWEDIPLSYVNGLITRMETVRQAVVAARGLHTPY</sequence>
<dbReference type="InterPro" id="IPR036397">
    <property type="entry name" value="RNaseH_sf"/>
</dbReference>
<dbReference type="EMBL" id="CP144536">
    <property type="protein sequence ID" value="WWC63231.1"/>
    <property type="molecule type" value="Genomic_DNA"/>
</dbReference>
<protein>
    <recommendedName>
        <fullName evidence="1">Tc1-like transposase DDE domain-containing protein</fullName>
    </recommendedName>
</protein>
<dbReference type="RefSeq" id="XP_065825321.1">
    <property type="nucleotide sequence ID" value="XM_065969249.1"/>
</dbReference>
<dbReference type="PANTHER" id="PTHR23022">
    <property type="entry name" value="TRANSPOSABLE ELEMENT-RELATED"/>
    <property type="match status" value="1"/>
</dbReference>
<accession>A0AAJ8MIB2</accession>
<dbReference type="InterPro" id="IPR009057">
    <property type="entry name" value="Homeodomain-like_sf"/>
</dbReference>
<evidence type="ECO:0000313" key="3">
    <source>
        <dbReference type="Proteomes" id="UP000078595"/>
    </source>
</evidence>
<dbReference type="GO" id="GO:0003676">
    <property type="term" value="F:nucleic acid binding"/>
    <property type="evidence" value="ECO:0007669"/>
    <property type="project" value="InterPro"/>
</dbReference>
<name>A0AAJ8MIB2_9TREE</name>
<dbReference type="NCBIfam" id="NF033545">
    <property type="entry name" value="transpos_IS630"/>
    <property type="match status" value="1"/>
</dbReference>
<dbReference type="InterPro" id="IPR052338">
    <property type="entry name" value="Transposase_5"/>
</dbReference>
<dbReference type="GeneID" id="90830132"/>
<dbReference type="Pfam" id="PF13358">
    <property type="entry name" value="DDE_3"/>
    <property type="match status" value="1"/>
</dbReference>
<dbReference type="InterPro" id="IPR036388">
    <property type="entry name" value="WH-like_DNA-bd_sf"/>
</dbReference>
<dbReference type="SUPFAM" id="SSF46689">
    <property type="entry name" value="Homeodomain-like"/>
    <property type="match status" value="1"/>
</dbReference>
<dbReference type="KEGG" id="kdj:90830132"/>
<evidence type="ECO:0000313" key="2">
    <source>
        <dbReference type="EMBL" id="WWC63231.1"/>
    </source>
</evidence>
<reference evidence="2" key="2">
    <citation type="submission" date="2024-02" db="EMBL/GenBank/DDBJ databases">
        <title>Comparative genomics of Cryptococcus and Kwoniella reveals pathogenesis evolution and contrasting modes of karyotype evolution via chromosome fusion or intercentromeric recombination.</title>
        <authorList>
            <person name="Coelho M.A."/>
            <person name="David-Palma M."/>
            <person name="Shea T."/>
            <person name="Bowers K."/>
            <person name="McGinley-Smith S."/>
            <person name="Mohammad A.W."/>
            <person name="Gnirke A."/>
            <person name="Yurkov A.M."/>
            <person name="Nowrousian M."/>
            <person name="Sun S."/>
            <person name="Cuomo C.A."/>
            <person name="Heitman J."/>
        </authorList>
    </citation>
    <scope>NUCLEOTIDE SEQUENCE</scope>
    <source>
        <strain evidence="2">CBS 10117</strain>
    </source>
</reference>
<keyword evidence="3" id="KW-1185">Reference proteome</keyword>
<dbReference type="InterPro" id="IPR047655">
    <property type="entry name" value="Transpos_IS630-like"/>
</dbReference>
<dbReference type="Gene3D" id="3.30.420.10">
    <property type="entry name" value="Ribonuclease H-like superfamily/Ribonuclease H"/>
    <property type="match status" value="1"/>
</dbReference>
<reference evidence="2" key="1">
    <citation type="submission" date="2013-07" db="EMBL/GenBank/DDBJ databases">
        <authorList>
            <consortium name="The Broad Institute Genome Sequencing Platform"/>
            <person name="Cuomo C."/>
            <person name="Litvintseva A."/>
            <person name="Chen Y."/>
            <person name="Heitman J."/>
            <person name="Sun S."/>
            <person name="Springer D."/>
            <person name="Dromer F."/>
            <person name="Young S.K."/>
            <person name="Zeng Q."/>
            <person name="Gargeya S."/>
            <person name="Fitzgerald M."/>
            <person name="Abouelleil A."/>
            <person name="Alvarado L."/>
            <person name="Berlin A.M."/>
            <person name="Chapman S.B."/>
            <person name="Dewar J."/>
            <person name="Goldberg J."/>
            <person name="Griggs A."/>
            <person name="Gujja S."/>
            <person name="Hansen M."/>
            <person name="Howarth C."/>
            <person name="Imamovic A."/>
            <person name="Larimer J."/>
            <person name="McCowan C."/>
            <person name="Murphy C."/>
            <person name="Pearson M."/>
            <person name="Priest M."/>
            <person name="Roberts A."/>
            <person name="Saif S."/>
            <person name="Shea T."/>
            <person name="Sykes S."/>
            <person name="Wortman J."/>
            <person name="Nusbaum C."/>
            <person name="Birren B."/>
        </authorList>
    </citation>
    <scope>NUCLEOTIDE SEQUENCE</scope>
    <source>
        <strain evidence="2">CBS 10117</strain>
    </source>
</reference>
<dbReference type="InterPro" id="IPR038717">
    <property type="entry name" value="Tc1-like_DDE_dom"/>
</dbReference>
<gene>
    <name evidence="2" type="ORF">I303_105831</name>
</gene>